<accession>A0A5D3E9J4</accession>
<keyword evidence="1" id="KW-0472">Membrane</keyword>
<organism evidence="2 3">
    <name type="scientific">Bacteroides pyogenes</name>
    <dbReference type="NCBI Taxonomy" id="310300"/>
    <lineage>
        <taxon>Bacteria</taxon>
        <taxon>Pseudomonadati</taxon>
        <taxon>Bacteroidota</taxon>
        <taxon>Bacteroidia</taxon>
        <taxon>Bacteroidales</taxon>
        <taxon>Bacteroidaceae</taxon>
        <taxon>Bacteroides</taxon>
    </lineage>
</organism>
<feature type="transmembrane region" description="Helical" evidence="1">
    <location>
        <begin position="68"/>
        <end position="86"/>
    </location>
</feature>
<dbReference type="RefSeq" id="WP_148730659.1">
    <property type="nucleotide sequence ID" value="NZ_VKLW01000023.1"/>
</dbReference>
<name>A0A5D3E9J4_9BACE</name>
<proteinExistence type="predicted"/>
<evidence type="ECO:0000256" key="1">
    <source>
        <dbReference type="SAM" id="Phobius"/>
    </source>
</evidence>
<keyword evidence="1" id="KW-0812">Transmembrane</keyword>
<sequence>MNVFKKKLNVRNLCLKMYILFGFFCLSSSFIPQVTYAQSGGGLKITSLSEVENKAKEGSDTVLKVAKYVLAAVLGVALIFVIYALATNQPHAKDFLLGWIVAVVVIMVAFLII</sequence>
<dbReference type="Proteomes" id="UP000324383">
    <property type="component" value="Unassembled WGS sequence"/>
</dbReference>
<keyword evidence="3" id="KW-1185">Reference proteome</keyword>
<evidence type="ECO:0000313" key="2">
    <source>
        <dbReference type="EMBL" id="TYK32827.1"/>
    </source>
</evidence>
<comment type="caution">
    <text evidence="2">The sequence shown here is derived from an EMBL/GenBank/DDBJ whole genome shotgun (WGS) entry which is preliminary data.</text>
</comment>
<gene>
    <name evidence="2" type="ORF">FNJ60_10475</name>
</gene>
<dbReference type="EMBL" id="VKLW01000023">
    <property type="protein sequence ID" value="TYK32827.1"/>
    <property type="molecule type" value="Genomic_DNA"/>
</dbReference>
<protein>
    <submittedName>
        <fullName evidence="2">Uncharacterized protein</fullName>
    </submittedName>
</protein>
<keyword evidence="1" id="KW-1133">Transmembrane helix</keyword>
<evidence type="ECO:0000313" key="3">
    <source>
        <dbReference type="Proteomes" id="UP000324383"/>
    </source>
</evidence>
<dbReference type="AlphaFoldDB" id="A0A5D3E9J4"/>
<feature type="transmembrane region" description="Helical" evidence="1">
    <location>
        <begin position="95"/>
        <end position="112"/>
    </location>
</feature>
<reference evidence="2 3" key="1">
    <citation type="submission" date="2019-07" db="EMBL/GenBank/DDBJ databases">
        <title>Draft Genome Sequences of Bacteroides pyogenes Strains Isolated from the Uterus Holstein Dairy Cows with Metritis.</title>
        <authorList>
            <person name="Cunha F."/>
            <person name="Galvao K.N."/>
            <person name="Jeon S.J."/>
            <person name="Jeong K.C."/>
        </authorList>
    </citation>
    <scope>NUCLEOTIDE SEQUENCE [LARGE SCALE GENOMIC DNA]</scope>
    <source>
        <strain evidence="2 3">KG-31</strain>
    </source>
</reference>